<organism evidence="19 20">
    <name type="scientific">Panicum virgatum</name>
    <name type="common">Blackwell switchgrass</name>
    <dbReference type="NCBI Taxonomy" id="38727"/>
    <lineage>
        <taxon>Eukaryota</taxon>
        <taxon>Viridiplantae</taxon>
        <taxon>Streptophyta</taxon>
        <taxon>Embryophyta</taxon>
        <taxon>Tracheophyta</taxon>
        <taxon>Spermatophyta</taxon>
        <taxon>Magnoliopsida</taxon>
        <taxon>Liliopsida</taxon>
        <taxon>Poales</taxon>
        <taxon>Poaceae</taxon>
        <taxon>PACMAD clade</taxon>
        <taxon>Panicoideae</taxon>
        <taxon>Panicodae</taxon>
        <taxon>Paniceae</taxon>
        <taxon>Panicinae</taxon>
        <taxon>Panicum</taxon>
        <taxon>Panicum sect. Hiantes</taxon>
    </lineage>
</organism>
<keyword evidence="5 14" id="KW-0863">Zinc-finger</keyword>
<keyword evidence="4" id="KW-0677">Repeat</keyword>
<feature type="domain" description="JmjN" evidence="17">
    <location>
        <begin position="24"/>
        <end position="65"/>
    </location>
</feature>
<feature type="region of interest" description="Disordered" evidence="15">
    <location>
        <begin position="487"/>
        <end position="550"/>
    </location>
</feature>
<evidence type="ECO:0000256" key="1">
    <source>
        <dbReference type="ARBA" id="ARBA00001954"/>
    </source>
</evidence>
<evidence type="ECO:0000256" key="6">
    <source>
        <dbReference type="ARBA" id="ARBA00022833"/>
    </source>
</evidence>
<keyword evidence="3" id="KW-0479">Metal-binding</keyword>
<keyword evidence="8" id="KW-0223">Dioxygenase</keyword>
<feature type="compositionally biased region" description="Basic and acidic residues" evidence="15">
    <location>
        <begin position="927"/>
        <end position="943"/>
    </location>
</feature>
<keyword evidence="10" id="KW-0408">Iron</keyword>
<evidence type="ECO:0000313" key="19">
    <source>
        <dbReference type="EMBL" id="KAG2543432.1"/>
    </source>
</evidence>
<evidence type="ECO:0000256" key="10">
    <source>
        <dbReference type="ARBA" id="ARBA00023004"/>
    </source>
</evidence>
<dbReference type="Pfam" id="PF02375">
    <property type="entry name" value="JmjN"/>
    <property type="match status" value="1"/>
</dbReference>
<evidence type="ECO:0000256" key="7">
    <source>
        <dbReference type="ARBA" id="ARBA00022853"/>
    </source>
</evidence>
<dbReference type="FunFam" id="3.30.160.60:FF:000747">
    <property type="entry name" value="Probable lysine-specific demethylase ELF6"/>
    <property type="match status" value="1"/>
</dbReference>
<dbReference type="Pfam" id="PF02373">
    <property type="entry name" value="JmjC"/>
    <property type="match status" value="1"/>
</dbReference>
<dbReference type="PROSITE" id="PS50157">
    <property type="entry name" value="ZINC_FINGER_C2H2_2"/>
    <property type="match status" value="3"/>
</dbReference>
<dbReference type="GO" id="GO:0040029">
    <property type="term" value="P:epigenetic regulation of gene expression"/>
    <property type="evidence" value="ECO:0007669"/>
    <property type="project" value="UniProtKB-ARBA"/>
</dbReference>
<dbReference type="PROSITE" id="PS51183">
    <property type="entry name" value="JMJN"/>
    <property type="match status" value="1"/>
</dbReference>
<dbReference type="PROSITE" id="PS51184">
    <property type="entry name" value="JMJC"/>
    <property type="match status" value="1"/>
</dbReference>
<feature type="compositionally biased region" description="Basic and acidic residues" evidence="15">
    <location>
        <begin position="203"/>
        <end position="215"/>
    </location>
</feature>
<keyword evidence="20" id="KW-1185">Reference proteome</keyword>
<dbReference type="SUPFAM" id="SSF51197">
    <property type="entry name" value="Clavaminate synthase-like"/>
    <property type="match status" value="1"/>
</dbReference>
<dbReference type="GO" id="GO:0034647">
    <property type="term" value="F:histone H3K4me/H3K4me2/H3K4me3 demethylase activity"/>
    <property type="evidence" value="ECO:0007669"/>
    <property type="project" value="TreeGrafter"/>
</dbReference>
<evidence type="ECO:0000313" key="20">
    <source>
        <dbReference type="Proteomes" id="UP000823388"/>
    </source>
</evidence>
<dbReference type="Proteomes" id="UP000823388">
    <property type="component" value="Chromosome 9N"/>
</dbReference>
<evidence type="ECO:0008006" key="21">
    <source>
        <dbReference type="Google" id="ProtNLM"/>
    </source>
</evidence>
<keyword evidence="7" id="KW-0156">Chromatin regulator</keyword>
<comment type="subcellular location">
    <subcellularLocation>
        <location evidence="2">Nucleus</location>
    </subcellularLocation>
</comment>
<protein>
    <recommendedName>
        <fullName evidence="21">Lysine-specific demethylase ELF6</fullName>
    </recommendedName>
</protein>
<feature type="compositionally biased region" description="Basic and acidic residues" evidence="15">
    <location>
        <begin position="487"/>
        <end position="496"/>
    </location>
</feature>
<keyword evidence="11" id="KW-0805">Transcription regulation</keyword>
<feature type="domain" description="C2H2-type" evidence="16">
    <location>
        <begin position="1478"/>
        <end position="1505"/>
    </location>
</feature>
<keyword evidence="9" id="KW-0560">Oxidoreductase</keyword>
<evidence type="ECO:0000256" key="11">
    <source>
        <dbReference type="ARBA" id="ARBA00023015"/>
    </source>
</evidence>
<dbReference type="InterPro" id="IPR003347">
    <property type="entry name" value="JmjC_dom"/>
</dbReference>
<evidence type="ECO:0000256" key="12">
    <source>
        <dbReference type="ARBA" id="ARBA00023163"/>
    </source>
</evidence>
<dbReference type="GO" id="GO:0000785">
    <property type="term" value="C:chromatin"/>
    <property type="evidence" value="ECO:0007669"/>
    <property type="project" value="TreeGrafter"/>
</dbReference>
<feature type="domain" description="C2H2-type" evidence="16">
    <location>
        <begin position="1418"/>
        <end position="1447"/>
    </location>
</feature>
<dbReference type="PANTHER" id="PTHR10694">
    <property type="entry name" value="LYSINE-SPECIFIC DEMETHYLASE"/>
    <property type="match status" value="1"/>
</dbReference>
<dbReference type="SMART" id="SM00545">
    <property type="entry name" value="JmjN"/>
    <property type="match status" value="1"/>
</dbReference>
<dbReference type="GO" id="GO:0008270">
    <property type="term" value="F:zinc ion binding"/>
    <property type="evidence" value="ECO:0007669"/>
    <property type="project" value="UniProtKB-KW"/>
</dbReference>
<dbReference type="GO" id="GO:0005634">
    <property type="term" value="C:nucleus"/>
    <property type="evidence" value="ECO:0007669"/>
    <property type="project" value="UniProtKB-SubCell"/>
</dbReference>
<name>A0A8T0N521_PANVG</name>
<feature type="region of interest" description="Disordered" evidence="15">
    <location>
        <begin position="919"/>
        <end position="943"/>
    </location>
</feature>
<evidence type="ECO:0000256" key="2">
    <source>
        <dbReference type="ARBA" id="ARBA00004123"/>
    </source>
</evidence>
<evidence type="ECO:0000256" key="9">
    <source>
        <dbReference type="ARBA" id="ARBA00023002"/>
    </source>
</evidence>
<proteinExistence type="predicted"/>
<feature type="region of interest" description="Disordered" evidence="15">
    <location>
        <begin position="188"/>
        <end position="218"/>
    </location>
</feature>
<feature type="compositionally biased region" description="Polar residues" evidence="15">
    <location>
        <begin position="509"/>
        <end position="524"/>
    </location>
</feature>
<dbReference type="SUPFAM" id="SSF57667">
    <property type="entry name" value="beta-beta-alpha zinc fingers"/>
    <property type="match status" value="2"/>
</dbReference>
<gene>
    <name evidence="19" type="ORF">PVAP13_9NG745400</name>
</gene>
<dbReference type="OrthoDB" id="9547406at2759"/>
<dbReference type="InterPro" id="IPR003349">
    <property type="entry name" value="JmjN"/>
</dbReference>
<evidence type="ECO:0000259" key="18">
    <source>
        <dbReference type="PROSITE" id="PS51184"/>
    </source>
</evidence>
<feature type="compositionally biased region" description="Low complexity" evidence="15">
    <location>
        <begin position="525"/>
        <end position="537"/>
    </location>
</feature>
<evidence type="ECO:0000256" key="15">
    <source>
        <dbReference type="SAM" id="MobiDB-lite"/>
    </source>
</evidence>
<dbReference type="Gene3D" id="3.30.160.60">
    <property type="entry name" value="Classic Zinc Finger"/>
    <property type="match status" value="1"/>
</dbReference>
<evidence type="ECO:0000256" key="14">
    <source>
        <dbReference type="PROSITE-ProRule" id="PRU00042"/>
    </source>
</evidence>
<dbReference type="Gene3D" id="2.60.120.650">
    <property type="entry name" value="Cupin"/>
    <property type="match status" value="1"/>
</dbReference>
<feature type="domain" description="JmjC" evidence="18">
    <location>
        <begin position="218"/>
        <end position="387"/>
    </location>
</feature>
<dbReference type="EMBL" id="CM029054">
    <property type="protein sequence ID" value="KAG2543432.1"/>
    <property type="molecule type" value="Genomic_DNA"/>
</dbReference>
<evidence type="ECO:0000256" key="8">
    <source>
        <dbReference type="ARBA" id="ARBA00022964"/>
    </source>
</evidence>
<sequence>MSPPAVGGPGETPVPAWLRGLPRAPEYRPTESEFADPIGFLSRVEREAAAYGICKVIPPYQRPSRRFVFAHLNRSLTSSSDAANPAVSGSSSSTAPSRPESAAVFTTRHQELGTPRRGRPPPQVLKQVWQSGEQYTLEQFEAKSRAFSKVHLAGLREPTPLEVESLFWKASADRPIYIEYANDVPGSGFAVPPQSRRRKKRRREGDQVEEGEKGSGWRLSGSPWNLQAIARAPGSLTRFMPDDVPGVTSPMVYIGMLFSWFAWHVEDHELHSLNFLHTGAPKTWYAVPGDRASELEEVIRVHGYGGNSDRLASLAVLGEKTTLMSPDVLVARGVPCCRLVQYPGEFVVTFPRAYHIGFSHGFNCGEAANFATPQWLKFAKEAAVRRAVMNYLPMLSHQQLLYLLAASFIIKTPNVLSGIRTSRLRDRRKEERELLVKQEFLQDMVNENNLLCSFLKKKSIDNVVLWEPDLLPSSTILNSCSFGSKAPEKKSEDGCRIESSQCNHKDNSSSDGSALMTGTQTKCMSASNKSSDAASASVEKSDADTDDEDDLPFDLSIDSGSLTCVACGILGYPFMAILQPSREALEGISPVHMERYKLSSEKEKSANVLPCCPADSNFGSSFVPDRPSCSVDQPCLATPAEQAKIAHQNVKSYKDVCLPENELAGPVQQHSDSSYYCRIENTLHSCSNREKSDNNIPMDSLGPKLQQTGRCDINVQAVESCDGTINWNTSSTFARPRIFCLQHALEIEELFEGKGGVHALIICHSDYTKLKALAISIAEEIEFQFDCTDVPLANASKSDLHLINISIDDEGHEEDGRDWTSQMGLNLKYCAKLRKETSGIQDQSPLSVWGLFSNPSPVSVVPNLKWLCRKARTPYRVIGIISSSSTTTIAGEVKPEMNKEIGTTVNVCEEDNNQHIFQQNGLLQPSRLHDSDDRDNRPSCSKENDHDIHCLIDIPIAVAEYPLKHQVCEGPVSVSTRNDIICSSDSQDSSPLATSPVDVIRFQGCTQSTELSSSSTFYVQQFLNDESTSVEGSMNCISNHEYLEPQDVTLQCRDECLQVQQDQEVMGLCNNPHRTSADPGLKEDLAISEEKHGGTVSAALENDEGYAKTSNCSDKTKESATVNQLQNHDAGAVPVKQKSSFNEITCSADVQCIITFGCVGSADVPGSTQPPSVLHDLMSDELQVDSHHCVVKAIEPESNNSAKHGSPQIDNLILEDTQAASTTGIPVHDGQSLHAGSNSFDILLGALAEESKVTDAPGKDEVGKASLTLMTLASNDHFADEIAEGKIVEVVKTDTTFGATKDNQQVDRPHDSCLSDLVSRSIGNSNRTDIIRYVRRKRKRKKDSQSNTDSSHSQNLGSFVRSPCESLRPRTKPAVVETVEVSAGKKGKRAKVGSFQCDIDLCDMAFETRAELNAHKRNICTDESCGKRFSSHKYLKRHQCVHSEIRPLKCPWDGCEMTFKWLWAQTEHVRVHTGERPYKCSAPSCGQTFRYVSDYSRHRKKFNHY</sequence>
<dbReference type="PROSITE" id="PS00028">
    <property type="entry name" value="ZINC_FINGER_C2H2_1"/>
    <property type="match status" value="3"/>
</dbReference>
<dbReference type="SMART" id="SM00558">
    <property type="entry name" value="JmjC"/>
    <property type="match status" value="1"/>
</dbReference>
<accession>A0A8T0N521</accession>
<evidence type="ECO:0000256" key="3">
    <source>
        <dbReference type="ARBA" id="ARBA00022723"/>
    </source>
</evidence>
<evidence type="ECO:0000256" key="13">
    <source>
        <dbReference type="ARBA" id="ARBA00023242"/>
    </source>
</evidence>
<keyword evidence="6" id="KW-0862">Zinc</keyword>
<evidence type="ECO:0000256" key="4">
    <source>
        <dbReference type="ARBA" id="ARBA00022737"/>
    </source>
</evidence>
<dbReference type="PANTHER" id="PTHR10694:SF45">
    <property type="entry name" value="LYSINE-SPECIFIC DEMETHYLASE ELF6"/>
    <property type="match status" value="1"/>
</dbReference>
<evidence type="ECO:0000259" key="16">
    <source>
        <dbReference type="PROSITE" id="PS50157"/>
    </source>
</evidence>
<keyword evidence="13" id="KW-0539">Nucleus</keyword>
<dbReference type="InterPro" id="IPR013087">
    <property type="entry name" value="Znf_C2H2_type"/>
</dbReference>
<comment type="caution">
    <text evidence="19">The sequence shown here is derived from an EMBL/GenBank/DDBJ whole genome shotgun (WGS) entry which is preliminary data.</text>
</comment>
<feature type="domain" description="C2H2-type" evidence="16">
    <location>
        <begin position="1448"/>
        <end position="1477"/>
    </location>
</feature>
<dbReference type="FunFam" id="2.60.120.650:FF:000023">
    <property type="entry name" value="Probable lysine-specific demethylase ELF6"/>
    <property type="match status" value="1"/>
</dbReference>
<feature type="compositionally biased region" description="Low complexity" evidence="15">
    <location>
        <begin position="82"/>
        <end position="103"/>
    </location>
</feature>
<feature type="region of interest" description="Disordered" evidence="15">
    <location>
        <begin position="1334"/>
        <end position="1367"/>
    </location>
</feature>
<reference evidence="19 20" key="1">
    <citation type="submission" date="2020-05" db="EMBL/GenBank/DDBJ databases">
        <title>WGS assembly of Panicum virgatum.</title>
        <authorList>
            <person name="Lovell J.T."/>
            <person name="Jenkins J."/>
            <person name="Shu S."/>
            <person name="Juenger T.E."/>
            <person name="Schmutz J."/>
        </authorList>
    </citation>
    <scope>NUCLEOTIDE SEQUENCE [LARGE SCALE GENOMIC DNA]</scope>
    <source>
        <strain evidence="20">cv. AP13</strain>
    </source>
</reference>
<feature type="compositionally biased region" description="Polar residues" evidence="15">
    <location>
        <begin position="1345"/>
        <end position="1357"/>
    </location>
</feature>
<evidence type="ECO:0000259" key="17">
    <source>
        <dbReference type="PROSITE" id="PS51183"/>
    </source>
</evidence>
<feature type="region of interest" description="Disordered" evidence="15">
    <location>
        <begin position="79"/>
        <end position="103"/>
    </location>
</feature>
<keyword evidence="12" id="KW-0804">Transcription</keyword>
<evidence type="ECO:0000256" key="5">
    <source>
        <dbReference type="ARBA" id="ARBA00022771"/>
    </source>
</evidence>
<comment type="cofactor">
    <cofactor evidence="1">
        <name>Fe(2+)</name>
        <dbReference type="ChEBI" id="CHEBI:29033"/>
    </cofactor>
</comment>
<dbReference type="InterPro" id="IPR036236">
    <property type="entry name" value="Znf_C2H2_sf"/>
</dbReference>
<dbReference type="SMART" id="SM00355">
    <property type="entry name" value="ZnF_C2H2"/>
    <property type="match status" value="4"/>
</dbReference>